<keyword evidence="3 7" id="KW-0223">Dioxygenase</keyword>
<dbReference type="InterPro" id="IPR003819">
    <property type="entry name" value="TauD/TfdA-like"/>
</dbReference>
<comment type="similarity">
    <text evidence="1">Belongs to the TfdA dioxygenase family.</text>
</comment>
<evidence type="ECO:0000313" key="7">
    <source>
        <dbReference type="EMBL" id="RZO75405.1"/>
    </source>
</evidence>
<dbReference type="PANTHER" id="PTHR30468">
    <property type="entry name" value="ALPHA-KETOGLUTARATE-DEPENDENT SULFONATE DIOXYGENASE"/>
    <property type="match status" value="1"/>
</dbReference>
<dbReference type="SUPFAM" id="SSF51197">
    <property type="entry name" value="Clavaminate synthase-like"/>
    <property type="match status" value="1"/>
</dbReference>
<reference evidence="7 8" key="1">
    <citation type="submission" date="2019-02" db="EMBL/GenBank/DDBJ databases">
        <title>Prokaryotic population dynamics and viral predation in marine succession experiment using metagenomics: the confinement effect.</title>
        <authorList>
            <person name="Haro-Moreno J.M."/>
            <person name="Rodriguez-Valera F."/>
            <person name="Lopez-Perez M."/>
        </authorList>
    </citation>
    <scope>NUCLEOTIDE SEQUENCE [LARGE SCALE GENOMIC DNA]</scope>
    <source>
        <strain evidence="7">MED-G157</strain>
    </source>
</reference>
<dbReference type="PANTHER" id="PTHR30468:SF1">
    <property type="entry name" value="ALPHA-KETOGLUTARATE-DEPENDENT SULFONATE DIOXYGENASE"/>
    <property type="match status" value="1"/>
</dbReference>
<name>A0A520RYY2_9GAMM</name>
<evidence type="ECO:0000259" key="6">
    <source>
        <dbReference type="Pfam" id="PF02668"/>
    </source>
</evidence>
<dbReference type="GO" id="GO:0016706">
    <property type="term" value="F:2-oxoglutarate-dependent dioxygenase activity"/>
    <property type="evidence" value="ECO:0007669"/>
    <property type="project" value="TreeGrafter"/>
</dbReference>
<keyword evidence="5" id="KW-0408">Iron</keyword>
<sequence>MSITPTVGGVGAFVEKIDLSKNLRVEVVDRLRNALGKYGVLLFRKQDISPNQHLAFSKKFAPINVNRFFPKVDGHPEVAEVLKEPDHKENVGGGWHTDQSYDTEPAMGSILICRETPQKGGDTLFANTCLAYETLSAELKSTLKDLKGVHSSRHIFGPQGSSKYANNEAAVQDSIHPLVILHPISKQPSIYVNPSFTIGIQGWKASVAKPFLKILYEHISKPEHTYRFKWAPGSMAFWDNRASWHFALNDYHGSRRLMHRVTIQGEPLSAFRSAR</sequence>
<evidence type="ECO:0000256" key="4">
    <source>
        <dbReference type="ARBA" id="ARBA00023002"/>
    </source>
</evidence>
<keyword evidence="2" id="KW-0479">Metal-binding</keyword>
<proteinExistence type="inferred from homology"/>
<dbReference type="GO" id="GO:0005737">
    <property type="term" value="C:cytoplasm"/>
    <property type="evidence" value="ECO:0007669"/>
    <property type="project" value="TreeGrafter"/>
</dbReference>
<dbReference type="EMBL" id="SHAG01000036">
    <property type="protein sequence ID" value="RZO75405.1"/>
    <property type="molecule type" value="Genomic_DNA"/>
</dbReference>
<dbReference type="AlphaFoldDB" id="A0A520RYY2"/>
<dbReference type="Gene3D" id="3.60.130.10">
    <property type="entry name" value="Clavaminate synthase-like"/>
    <property type="match status" value="1"/>
</dbReference>
<evidence type="ECO:0000256" key="1">
    <source>
        <dbReference type="ARBA" id="ARBA00005896"/>
    </source>
</evidence>
<dbReference type="GO" id="GO:0046872">
    <property type="term" value="F:metal ion binding"/>
    <property type="evidence" value="ECO:0007669"/>
    <property type="project" value="UniProtKB-KW"/>
</dbReference>
<protein>
    <submittedName>
        <fullName evidence="7">TauD/TfdA family dioxygenase</fullName>
    </submittedName>
</protein>
<evidence type="ECO:0000256" key="5">
    <source>
        <dbReference type="ARBA" id="ARBA00023004"/>
    </source>
</evidence>
<feature type="domain" description="TauD/TfdA-like" evidence="6">
    <location>
        <begin position="7"/>
        <end position="262"/>
    </location>
</feature>
<dbReference type="InterPro" id="IPR042098">
    <property type="entry name" value="TauD-like_sf"/>
</dbReference>
<keyword evidence="4" id="KW-0560">Oxidoreductase</keyword>
<evidence type="ECO:0000256" key="3">
    <source>
        <dbReference type="ARBA" id="ARBA00022964"/>
    </source>
</evidence>
<organism evidence="7 8">
    <name type="scientific">OM182 bacterium</name>
    <dbReference type="NCBI Taxonomy" id="2510334"/>
    <lineage>
        <taxon>Bacteria</taxon>
        <taxon>Pseudomonadati</taxon>
        <taxon>Pseudomonadota</taxon>
        <taxon>Gammaproteobacteria</taxon>
        <taxon>OMG group</taxon>
        <taxon>OM182 clade</taxon>
    </lineage>
</organism>
<accession>A0A520RYY2</accession>
<dbReference type="Proteomes" id="UP000316199">
    <property type="component" value="Unassembled WGS sequence"/>
</dbReference>
<evidence type="ECO:0000313" key="8">
    <source>
        <dbReference type="Proteomes" id="UP000316199"/>
    </source>
</evidence>
<dbReference type="Pfam" id="PF02668">
    <property type="entry name" value="TauD"/>
    <property type="match status" value="1"/>
</dbReference>
<evidence type="ECO:0000256" key="2">
    <source>
        <dbReference type="ARBA" id="ARBA00022723"/>
    </source>
</evidence>
<comment type="caution">
    <text evidence="7">The sequence shown here is derived from an EMBL/GenBank/DDBJ whole genome shotgun (WGS) entry which is preliminary data.</text>
</comment>
<dbReference type="InterPro" id="IPR051323">
    <property type="entry name" value="AtsK-like"/>
</dbReference>
<gene>
    <name evidence="7" type="ORF">EVA68_07080</name>
</gene>